<comment type="caution">
    <text evidence="1">The sequence shown here is derived from an EMBL/GenBank/DDBJ whole genome shotgun (WGS) entry which is preliminary data.</text>
</comment>
<name>A0A4Y9EJP4_9SPHN</name>
<dbReference type="AlphaFoldDB" id="A0A4Y9EJP4"/>
<dbReference type="EMBL" id="SIHO01000004">
    <property type="protein sequence ID" value="TFU00426.1"/>
    <property type="molecule type" value="Genomic_DNA"/>
</dbReference>
<accession>A0A4Y9EJP4</accession>
<dbReference type="Proteomes" id="UP000297737">
    <property type="component" value="Unassembled WGS sequence"/>
</dbReference>
<reference evidence="1 2" key="1">
    <citation type="submission" date="2019-02" db="EMBL/GenBank/DDBJ databases">
        <title>Polymorphobacter sp. isolated from the lake at the Tibet of China.</title>
        <authorList>
            <person name="Li A."/>
        </authorList>
    </citation>
    <scope>NUCLEOTIDE SEQUENCE [LARGE SCALE GENOMIC DNA]</scope>
    <source>
        <strain evidence="1 2">DJ1R-1</strain>
    </source>
</reference>
<evidence type="ECO:0000313" key="2">
    <source>
        <dbReference type="Proteomes" id="UP000297737"/>
    </source>
</evidence>
<dbReference type="InterPro" id="IPR009282">
    <property type="entry name" value="DUF937"/>
</dbReference>
<dbReference type="RefSeq" id="WP_135247193.1">
    <property type="nucleotide sequence ID" value="NZ_SIHO01000004.1"/>
</dbReference>
<keyword evidence="2" id="KW-1185">Reference proteome</keyword>
<evidence type="ECO:0000313" key="1">
    <source>
        <dbReference type="EMBL" id="TFU00426.1"/>
    </source>
</evidence>
<sequence>MSQQILDMIARMGGADSVAAMASRVGLSPEQGQAALAALVPALAGGMAKQVQAGNGSIVDSVAGLAAAFTGSAASDQAIGHGTEILGQVFGSQDVTAAVAQNAAAKTGIDSAALAALLPMVATLAASALGNGSGTVAAPAQSGLGGLLGGLLGGTSGGAGGAAGMLMGMIDTNKDGNPLDEIMGMASKMMRS</sequence>
<dbReference type="OrthoDB" id="5526542at2"/>
<dbReference type="Pfam" id="PF06078">
    <property type="entry name" value="DUF937"/>
    <property type="match status" value="1"/>
</dbReference>
<organism evidence="1 2">
    <name type="scientific">Glacieibacterium arshaanense</name>
    <dbReference type="NCBI Taxonomy" id="2511025"/>
    <lineage>
        <taxon>Bacteria</taxon>
        <taxon>Pseudomonadati</taxon>
        <taxon>Pseudomonadota</taxon>
        <taxon>Alphaproteobacteria</taxon>
        <taxon>Sphingomonadales</taxon>
        <taxon>Sphingosinicellaceae</taxon>
        <taxon>Glacieibacterium</taxon>
    </lineage>
</organism>
<proteinExistence type="predicted"/>
<gene>
    <name evidence="1" type="ORF">EUV02_15385</name>
</gene>
<protein>
    <submittedName>
        <fullName evidence="1">DUF937 domain-containing protein</fullName>
    </submittedName>
</protein>